<feature type="compositionally biased region" description="Basic and acidic residues" evidence="8">
    <location>
        <begin position="290"/>
        <end position="312"/>
    </location>
</feature>
<dbReference type="InterPro" id="IPR012677">
    <property type="entry name" value="Nucleotide-bd_a/b_plait_sf"/>
</dbReference>
<dbReference type="CDD" id="cd12263">
    <property type="entry name" value="RRM_ABT1_like"/>
    <property type="match status" value="1"/>
</dbReference>
<comment type="similarity">
    <text evidence="2">Belongs to the ESF2/ABP1 family.</text>
</comment>
<dbReference type="GO" id="GO:0000480">
    <property type="term" value="P:endonucleolytic cleavage in 5'-ETS of tricistronic rRNA transcript (SSU-rRNA, 5.8S rRNA, LSU-rRNA)"/>
    <property type="evidence" value="ECO:0007669"/>
    <property type="project" value="TreeGrafter"/>
</dbReference>
<comment type="caution">
    <text evidence="10">The sequence shown here is derived from an EMBL/GenBank/DDBJ whole genome shotgun (WGS) entry which is preliminary data.</text>
</comment>
<evidence type="ECO:0000256" key="5">
    <source>
        <dbReference type="ARBA" id="ARBA00022884"/>
    </source>
</evidence>
<feature type="compositionally biased region" description="Acidic residues" evidence="8">
    <location>
        <begin position="16"/>
        <end position="27"/>
    </location>
</feature>
<dbReference type="GO" id="GO:0000472">
    <property type="term" value="P:endonucleolytic cleavage to generate mature 5'-end of SSU-rRNA from (SSU-rRNA, 5.8S rRNA, LSU-rRNA)"/>
    <property type="evidence" value="ECO:0007669"/>
    <property type="project" value="TreeGrafter"/>
</dbReference>
<dbReference type="InterPro" id="IPR034353">
    <property type="entry name" value="ABT1/ESF2_RRM"/>
</dbReference>
<dbReference type="SUPFAM" id="SSF54928">
    <property type="entry name" value="RNA-binding domain, RBD"/>
    <property type="match status" value="1"/>
</dbReference>
<dbReference type="Gene3D" id="3.30.70.330">
    <property type="match status" value="1"/>
</dbReference>
<dbReference type="GO" id="GO:0005730">
    <property type="term" value="C:nucleolus"/>
    <property type="evidence" value="ECO:0007669"/>
    <property type="project" value="UniProtKB-SubCell"/>
</dbReference>
<dbReference type="InterPro" id="IPR000504">
    <property type="entry name" value="RRM_dom"/>
</dbReference>
<evidence type="ECO:0000259" key="9">
    <source>
        <dbReference type="SMART" id="SM00360"/>
    </source>
</evidence>
<evidence type="ECO:0000256" key="8">
    <source>
        <dbReference type="SAM" id="MobiDB-lite"/>
    </source>
</evidence>
<feature type="region of interest" description="Disordered" evidence="8">
    <location>
        <begin position="1"/>
        <end position="27"/>
    </location>
</feature>
<feature type="compositionally biased region" description="Acidic residues" evidence="8">
    <location>
        <begin position="80"/>
        <end position="101"/>
    </location>
</feature>
<comment type="subcellular location">
    <subcellularLocation>
        <location evidence="1">Nucleus</location>
        <location evidence="1">Nucleolus</location>
    </subcellularLocation>
</comment>
<dbReference type="Proteomes" id="UP000837801">
    <property type="component" value="Unassembled WGS sequence"/>
</dbReference>
<feature type="compositionally biased region" description="Basic and acidic residues" evidence="8">
    <location>
        <begin position="102"/>
        <end position="112"/>
    </location>
</feature>
<keyword evidence="6" id="KW-0539">Nucleus</keyword>
<evidence type="ECO:0000256" key="4">
    <source>
        <dbReference type="ARBA" id="ARBA00021800"/>
    </source>
</evidence>
<proteinExistence type="inferred from homology"/>
<reference evidence="10" key="1">
    <citation type="submission" date="2022-03" db="EMBL/GenBank/DDBJ databases">
        <authorList>
            <person name="Legras J.-L."/>
            <person name="Devillers H."/>
            <person name="Grondin C."/>
        </authorList>
    </citation>
    <scope>NUCLEOTIDE SEQUENCE</scope>
    <source>
        <strain evidence="10">CLIB 1423</strain>
    </source>
</reference>
<evidence type="ECO:0000256" key="1">
    <source>
        <dbReference type="ARBA" id="ARBA00004604"/>
    </source>
</evidence>
<dbReference type="InterPro" id="IPR039119">
    <property type="entry name" value="ABT1/Esf2"/>
</dbReference>
<feature type="domain" description="RRM" evidence="9">
    <location>
        <begin position="139"/>
        <end position="224"/>
    </location>
</feature>
<gene>
    <name evidence="10" type="ORF">CLIB1423_07S06326</name>
</gene>
<evidence type="ECO:0000256" key="2">
    <source>
        <dbReference type="ARBA" id="ARBA00005819"/>
    </source>
</evidence>
<feature type="compositionally biased region" description="Acidic residues" evidence="8">
    <location>
        <begin position="48"/>
        <end position="68"/>
    </location>
</feature>
<evidence type="ECO:0000313" key="10">
    <source>
        <dbReference type="EMBL" id="CAH2352731.1"/>
    </source>
</evidence>
<protein>
    <recommendedName>
        <fullName evidence="3">Pre-rRNA-processing protein ESF2</fullName>
    </recommendedName>
    <alternativeName>
        <fullName evidence="7">18S rRNA factor 2</fullName>
    </alternativeName>
    <alternativeName>
        <fullName evidence="4">Pre-rRNA-processing protein esf2</fullName>
    </alternativeName>
</protein>
<feature type="region of interest" description="Disordered" evidence="8">
    <location>
        <begin position="39"/>
        <end position="117"/>
    </location>
</feature>
<dbReference type="EMBL" id="CAKXYY010000007">
    <property type="protein sequence ID" value="CAH2352731.1"/>
    <property type="molecule type" value="Genomic_DNA"/>
</dbReference>
<dbReference type="OrthoDB" id="287393at2759"/>
<dbReference type="InterPro" id="IPR035979">
    <property type="entry name" value="RBD_domain_sf"/>
</dbReference>
<keyword evidence="5" id="KW-0694">RNA-binding</keyword>
<dbReference type="GO" id="GO:0034462">
    <property type="term" value="P:small-subunit processome assembly"/>
    <property type="evidence" value="ECO:0007669"/>
    <property type="project" value="TreeGrafter"/>
</dbReference>
<accession>A0A9P0QPY8</accession>
<dbReference type="AlphaFoldDB" id="A0A9P0QPY8"/>
<dbReference type="SMART" id="SM00360">
    <property type="entry name" value="RRM"/>
    <property type="match status" value="1"/>
</dbReference>
<evidence type="ECO:0000256" key="3">
    <source>
        <dbReference type="ARBA" id="ARBA00013906"/>
    </source>
</evidence>
<name>A0A9P0QPY8_9ASCO</name>
<dbReference type="GO" id="GO:0000447">
    <property type="term" value="P:endonucleolytic cleavage in ITS1 to separate SSU-rRNA from 5.8S rRNA and LSU-rRNA from tricistronic rRNA transcript (SSU-rRNA, 5.8S rRNA, LSU-rRNA)"/>
    <property type="evidence" value="ECO:0007669"/>
    <property type="project" value="TreeGrafter"/>
</dbReference>
<evidence type="ECO:0000256" key="7">
    <source>
        <dbReference type="ARBA" id="ARBA00032634"/>
    </source>
</evidence>
<evidence type="ECO:0000256" key="6">
    <source>
        <dbReference type="ARBA" id="ARBA00023242"/>
    </source>
</evidence>
<organism evidence="10 11">
    <name type="scientific">[Candida] railenensis</name>
    <dbReference type="NCBI Taxonomy" id="45579"/>
    <lineage>
        <taxon>Eukaryota</taxon>
        <taxon>Fungi</taxon>
        <taxon>Dikarya</taxon>
        <taxon>Ascomycota</taxon>
        <taxon>Saccharomycotina</taxon>
        <taxon>Pichiomycetes</taxon>
        <taxon>Debaryomycetaceae</taxon>
        <taxon>Kurtzmaniella</taxon>
    </lineage>
</organism>
<dbReference type="GO" id="GO:0003723">
    <property type="term" value="F:RNA binding"/>
    <property type="evidence" value="ECO:0007669"/>
    <property type="project" value="UniProtKB-KW"/>
</dbReference>
<dbReference type="PANTHER" id="PTHR12311">
    <property type="entry name" value="ACTIVATOR OF BASAL TRANSCRIPTION 1"/>
    <property type="match status" value="1"/>
</dbReference>
<feature type="region of interest" description="Disordered" evidence="8">
    <location>
        <begin position="285"/>
        <end position="348"/>
    </location>
</feature>
<dbReference type="PANTHER" id="PTHR12311:SF7">
    <property type="entry name" value="ACTIVATOR OF BASAL TRANSCRIPTION 1"/>
    <property type="match status" value="1"/>
</dbReference>
<dbReference type="Pfam" id="PF00076">
    <property type="entry name" value="RRM_1"/>
    <property type="match status" value="1"/>
</dbReference>
<keyword evidence="11" id="KW-1185">Reference proteome</keyword>
<feature type="compositionally biased region" description="Basic and acidic residues" evidence="8">
    <location>
        <begin position="324"/>
        <end position="335"/>
    </location>
</feature>
<evidence type="ECO:0000313" key="11">
    <source>
        <dbReference type="Proteomes" id="UP000837801"/>
    </source>
</evidence>
<sequence>MAKESKVNKLMQASYSDEEDFQSSDDEIETKVHARIKTKIRDLADHDESSDDFEEEDGPEIDEEELDDDHLILGINTEVEGFEDEEEDQEEHEEEIADNEEILGKSQKESKASKKLGKLKNLTPEQLMKEQKRIKKTGVCYISRVPPYMKPAKLRTILSRFGEIDRLFLKPEDTKIYQKRVKYGGNKKKNFTEGWVEFVSKKDAKLCEASLNGQIIGGKKTSYYYDDVMNIKYLSGFKWMDLTQQIAKENEMRQSKLSMEISQQQKLNKNFIANVEKSKMIQNIQKKRKSKEEQVSSKSDNKDEDKPIEIRRNFKQRKLNSTRADADENLKEKSRPNQKLNDVLSKVF</sequence>